<evidence type="ECO:0000313" key="5">
    <source>
        <dbReference type="Proteomes" id="UP000235598"/>
    </source>
</evidence>
<accession>A0A2N6VQ74</accession>
<gene>
    <name evidence="4" type="ORF">CJ199_02625</name>
</gene>
<dbReference type="OrthoDB" id="9808424at2"/>
<keyword evidence="1 4" id="KW-0808">Transferase</keyword>
<dbReference type="EMBL" id="PNHK01000001">
    <property type="protein sequence ID" value="PMD06285.1"/>
    <property type="molecule type" value="Genomic_DNA"/>
</dbReference>
<dbReference type="GO" id="GO:0003841">
    <property type="term" value="F:1-acylglycerol-3-phosphate O-acyltransferase activity"/>
    <property type="evidence" value="ECO:0007669"/>
    <property type="project" value="TreeGrafter"/>
</dbReference>
<keyword evidence="2 4" id="KW-0012">Acyltransferase</keyword>
<dbReference type="GO" id="GO:0005886">
    <property type="term" value="C:plasma membrane"/>
    <property type="evidence" value="ECO:0007669"/>
    <property type="project" value="TreeGrafter"/>
</dbReference>
<dbReference type="SMART" id="SM00563">
    <property type="entry name" value="PlsC"/>
    <property type="match status" value="1"/>
</dbReference>
<feature type="domain" description="Phospholipid/glycerol acyltransferase" evidence="3">
    <location>
        <begin position="51"/>
        <end position="170"/>
    </location>
</feature>
<evidence type="ECO:0000256" key="2">
    <source>
        <dbReference type="ARBA" id="ARBA00023315"/>
    </source>
</evidence>
<dbReference type="SUPFAM" id="SSF69593">
    <property type="entry name" value="Glycerol-3-phosphate (1)-acyltransferase"/>
    <property type="match status" value="1"/>
</dbReference>
<dbReference type="Pfam" id="PF01553">
    <property type="entry name" value="Acyltransferase"/>
    <property type="match status" value="1"/>
</dbReference>
<comment type="caution">
    <text evidence="4">The sequence shown here is derived from an EMBL/GenBank/DDBJ whole genome shotgun (WGS) entry which is preliminary data.</text>
</comment>
<dbReference type="InterPro" id="IPR002123">
    <property type="entry name" value="Plipid/glycerol_acylTrfase"/>
</dbReference>
<proteinExistence type="predicted"/>
<name>A0A2N6VQ74_9MICO</name>
<dbReference type="Proteomes" id="UP000235598">
    <property type="component" value="Unassembled WGS sequence"/>
</dbReference>
<evidence type="ECO:0000313" key="4">
    <source>
        <dbReference type="EMBL" id="PMD06285.1"/>
    </source>
</evidence>
<sequence>MPQCHIVNAEPSKGERVFYWVLKRILVGPLLKILFRPWVRGIENIPEEGGAIIAGNHLSFMDSIFIPLIAPRPVVYLAKKDYFTGPGIKGRLVRSFFLATNQLPMDRGGGSASEASLKSGLKVLNDGKLLGIYPEGTRSPDGRLYRGRTGVARLVLESGCPVVPVALIGTDKVQPQGKMVPKLRRVGIVFGKPIDFSRYENVPEDRFLLRSITDEIMYEILRLSGQEYVDTYASTVKTRLLAEKKDADPSS</sequence>
<organism evidence="4 5">
    <name type="scientific">Brevibacterium paucivorans</name>
    <dbReference type="NCBI Taxonomy" id="170994"/>
    <lineage>
        <taxon>Bacteria</taxon>
        <taxon>Bacillati</taxon>
        <taxon>Actinomycetota</taxon>
        <taxon>Actinomycetes</taxon>
        <taxon>Micrococcales</taxon>
        <taxon>Brevibacteriaceae</taxon>
        <taxon>Brevibacterium</taxon>
    </lineage>
</organism>
<protein>
    <submittedName>
        <fullName evidence="4">1-acyl-sn-glycerol-3-phosphate acyltransferase</fullName>
    </submittedName>
</protein>
<dbReference type="CDD" id="cd07989">
    <property type="entry name" value="LPLAT_AGPAT-like"/>
    <property type="match status" value="1"/>
</dbReference>
<dbReference type="PANTHER" id="PTHR10434">
    <property type="entry name" value="1-ACYL-SN-GLYCEROL-3-PHOSPHATE ACYLTRANSFERASE"/>
    <property type="match status" value="1"/>
</dbReference>
<dbReference type="PANTHER" id="PTHR10434:SF11">
    <property type="entry name" value="1-ACYL-SN-GLYCEROL-3-PHOSPHATE ACYLTRANSFERASE"/>
    <property type="match status" value="1"/>
</dbReference>
<dbReference type="GO" id="GO:0006654">
    <property type="term" value="P:phosphatidic acid biosynthetic process"/>
    <property type="evidence" value="ECO:0007669"/>
    <property type="project" value="TreeGrafter"/>
</dbReference>
<reference evidence="4 5" key="1">
    <citation type="submission" date="2017-09" db="EMBL/GenBank/DDBJ databases">
        <title>Bacterial strain isolated from the female urinary microbiota.</title>
        <authorList>
            <person name="Thomas-White K."/>
            <person name="Kumar N."/>
            <person name="Forster S."/>
            <person name="Putonti C."/>
            <person name="Lawley T."/>
            <person name="Wolfe A.J."/>
        </authorList>
    </citation>
    <scope>NUCLEOTIDE SEQUENCE [LARGE SCALE GENOMIC DNA]</scope>
    <source>
        <strain evidence="4 5">UMB1301</strain>
    </source>
</reference>
<evidence type="ECO:0000259" key="3">
    <source>
        <dbReference type="SMART" id="SM00563"/>
    </source>
</evidence>
<dbReference type="AlphaFoldDB" id="A0A2N6VQ74"/>
<evidence type="ECO:0000256" key="1">
    <source>
        <dbReference type="ARBA" id="ARBA00022679"/>
    </source>
</evidence>